<dbReference type="Pfam" id="PF25565">
    <property type="entry name" value="Ubiquitin_At1g33420"/>
    <property type="match status" value="1"/>
</dbReference>
<proteinExistence type="predicted"/>
<keyword evidence="3" id="KW-1185">Reference proteome</keyword>
<name>A0AAW0KP54_QUESU</name>
<evidence type="ECO:0000313" key="2">
    <source>
        <dbReference type="EMBL" id="KAK7840146.1"/>
    </source>
</evidence>
<accession>A0AAW0KP54</accession>
<reference evidence="2 3" key="1">
    <citation type="journal article" date="2018" name="Sci. Data">
        <title>The draft genome sequence of cork oak.</title>
        <authorList>
            <person name="Ramos A.M."/>
            <person name="Usie A."/>
            <person name="Barbosa P."/>
            <person name="Barros P.M."/>
            <person name="Capote T."/>
            <person name="Chaves I."/>
            <person name="Simoes F."/>
            <person name="Abreu I."/>
            <person name="Carrasquinho I."/>
            <person name="Faro C."/>
            <person name="Guimaraes J.B."/>
            <person name="Mendonca D."/>
            <person name="Nobrega F."/>
            <person name="Rodrigues L."/>
            <person name="Saibo N.J.M."/>
            <person name="Varela M.C."/>
            <person name="Egas C."/>
            <person name="Matos J."/>
            <person name="Miguel C.M."/>
            <person name="Oliveira M.M."/>
            <person name="Ricardo C.P."/>
            <person name="Goncalves S."/>
        </authorList>
    </citation>
    <scope>NUCLEOTIDE SEQUENCE [LARGE SCALE GENOMIC DNA]</scope>
    <source>
        <strain evidence="3">cv. HL8</strain>
    </source>
</reference>
<organism evidence="2 3">
    <name type="scientific">Quercus suber</name>
    <name type="common">Cork oak</name>
    <dbReference type="NCBI Taxonomy" id="58331"/>
    <lineage>
        <taxon>Eukaryota</taxon>
        <taxon>Viridiplantae</taxon>
        <taxon>Streptophyta</taxon>
        <taxon>Embryophyta</taxon>
        <taxon>Tracheophyta</taxon>
        <taxon>Spermatophyta</taxon>
        <taxon>Magnoliopsida</taxon>
        <taxon>eudicotyledons</taxon>
        <taxon>Gunneridae</taxon>
        <taxon>Pentapetalae</taxon>
        <taxon>rosids</taxon>
        <taxon>fabids</taxon>
        <taxon>Fagales</taxon>
        <taxon>Fagaceae</taxon>
        <taxon>Quercus</taxon>
    </lineage>
</organism>
<evidence type="ECO:0000313" key="3">
    <source>
        <dbReference type="Proteomes" id="UP000237347"/>
    </source>
</evidence>
<dbReference type="InterPro" id="IPR057765">
    <property type="entry name" value="MS1-like_ubiquitin"/>
</dbReference>
<protein>
    <submittedName>
        <fullName evidence="2">Phd finger protein</fullName>
    </submittedName>
</protein>
<feature type="domain" description="PHD finger protein MALE STERILITY 1-like ubiquitin-like" evidence="1">
    <location>
        <begin position="1"/>
        <end position="38"/>
    </location>
</feature>
<dbReference type="Proteomes" id="UP000237347">
    <property type="component" value="Unassembled WGS sequence"/>
</dbReference>
<gene>
    <name evidence="2" type="ORF">CFP56_017005</name>
</gene>
<dbReference type="AlphaFoldDB" id="A0AAW0KP54"/>
<evidence type="ECO:0000259" key="1">
    <source>
        <dbReference type="Pfam" id="PF25565"/>
    </source>
</evidence>
<dbReference type="EMBL" id="PKMF04000268">
    <property type="protein sequence ID" value="KAK7840146.1"/>
    <property type="molecule type" value="Genomic_DNA"/>
</dbReference>
<sequence length="98" mass="10584">MFRRFQGEELVGFGGVDDSTQVKLLLGSTESVRVRGRCLGKNGLSRCSGIKDSDSVPSKFVCQRCRNSNRNTKASGHCKDETVAVGSGKSLTAPFDVR</sequence>
<comment type="caution">
    <text evidence="2">The sequence shown here is derived from an EMBL/GenBank/DDBJ whole genome shotgun (WGS) entry which is preliminary data.</text>
</comment>